<name>A0A1G6MHT2_9BACT</name>
<dbReference type="PANTHER" id="PTHR33525:SF4">
    <property type="entry name" value="CYCLIC DI-GMP PHOSPHODIESTERASE CDGJ"/>
    <property type="match status" value="1"/>
</dbReference>
<organism evidence="3 4">
    <name type="scientific">Desulfurella multipotens</name>
    <dbReference type="NCBI Taxonomy" id="79269"/>
    <lineage>
        <taxon>Bacteria</taxon>
        <taxon>Pseudomonadati</taxon>
        <taxon>Campylobacterota</taxon>
        <taxon>Desulfurellia</taxon>
        <taxon>Desulfurellales</taxon>
        <taxon>Desulfurellaceae</taxon>
        <taxon>Desulfurella</taxon>
    </lineage>
</organism>
<dbReference type="InterPro" id="IPR052340">
    <property type="entry name" value="RNase_Y/CdgJ"/>
</dbReference>
<dbReference type="Gene3D" id="3.20.20.450">
    <property type="entry name" value="EAL domain"/>
    <property type="match status" value="1"/>
</dbReference>
<gene>
    <name evidence="3" type="ORF">SAMN05660835_00986</name>
</gene>
<dbReference type="SUPFAM" id="SSF141868">
    <property type="entry name" value="EAL domain-like"/>
    <property type="match status" value="1"/>
</dbReference>
<evidence type="ECO:0000259" key="2">
    <source>
        <dbReference type="PROSITE" id="PS51833"/>
    </source>
</evidence>
<dbReference type="InterPro" id="IPR001633">
    <property type="entry name" value="EAL_dom"/>
</dbReference>
<reference evidence="4" key="1">
    <citation type="submission" date="2016-10" db="EMBL/GenBank/DDBJ databases">
        <authorList>
            <person name="Varghese N."/>
            <person name="Submissions S."/>
        </authorList>
    </citation>
    <scope>NUCLEOTIDE SEQUENCE [LARGE SCALE GENOMIC DNA]</scope>
    <source>
        <strain evidence="4">DSM 8415</strain>
    </source>
</reference>
<dbReference type="Gene3D" id="1.10.3210.10">
    <property type="entry name" value="Hypothetical protein af1432"/>
    <property type="match status" value="1"/>
</dbReference>
<dbReference type="Pfam" id="PF08668">
    <property type="entry name" value="HDOD"/>
    <property type="match status" value="1"/>
</dbReference>
<evidence type="ECO:0000259" key="1">
    <source>
        <dbReference type="PROSITE" id="PS50883"/>
    </source>
</evidence>
<proteinExistence type="predicted"/>
<feature type="domain" description="EAL" evidence="1">
    <location>
        <begin position="1"/>
        <end position="68"/>
    </location>
</feature>
<evidence type="ECO:0000313" key="3">
    <source>
        <dbReference type="EMBL" id="SDC54515.1"/>
    </source>
</evidence>
<dbReference type="EMBL" id="FMYU01000006">
    <property type="protein sequence ID" value="SDC54515.1"/>
    <property type="molecule type" value="Genomic_DNA"/>
</dbReference>
<dbReference type="AlphaFoldDB" id="A0A1G6MHT2"/>
<dbReference type="PANTHER" id="PTHR33525">
    <property type="match status" value="1"/>
</dbReference>
<keyword evidence="4" id="KW-1185">Reference proteome</keyword>
<sequence>MSGLLIEWKLQKKMDILYKISDKLIAEKVETKEDFEFFKHLGFKYFQGYFFERPTILKTKDLEPNQVGVIKLLNLLNSYASIKKVKELFEAMPDITLRLIKFINSAAFGLKQKINSINQAINLIGYNRLKIWLLILTYADKQNIKKSPVFQTAVIRGKQLEILSENFKDIDKDSAFLVGILSLIDVVIQKPKEELFEQINIDDLVKNAVLFKEGKIGTMLFALELDEKNDYLVLIETLSNLGISMETFVESKLKSYAWLQSLLKDI</sequence>
<dbReference type="InterPro" id="IPR013976">
    <property type="entry name" value="HDOD"/>
</dbReference>
<feature type="domain" description="HDOD" evidence="2">
    <location>
        <begin position="62"/>
        <end position="247"/>
    </location>
</feature>
<dbReference type="Proteomes" id="UP000199411">
    <property type="component" value="Unassembled WGS sequence"/>
</dbReference>
<dbReference type="InterPro" id="IPR035919">
    <property type="entry name" value="EAL_sf"/>
</dbReference>
<dbReference type="PROSITE" id="PS51833">
    <property type="entry name" value="HDOD"/>
    <property type="match status" value="1"/>
</dbReference>
<protein>
    <submittedName>
        <fullName evidence="3">EAL and modified HD-GYP domain-containing signal transduction protein</fullName>
    </submittedName>
</protein>
<dbReference type="SUPFAM" id="SSF109604">
    <property type="entry name" value="HD-domain/PDEase-like"/>
    <property type="match status" value="1"/>
</dbReference>
<accession>A0A1G6MHT2</accession>
<evidence type="ECO:0000313" key="4">
    <source>
        <dbReference type="Proteomes" id="UP000199411"/>
    </source>
</evidence>
<dbReference type="PROSITE" id="PS50883">
    <property type="entry name" value="EAL"/>
    <property type="match status" value="1"/>
</dbReference>